<protein>
    <submittedName>
        <fullName evidence="3">DUF3857 domain-containing protein</fullName>
    </submittedName>
</protein>
<dbReference type="Pfam" id="PF12969">
    <property type="entry name" value="DUF3857"/>
    <property type="match status" value="1"/>
</dbReference>
<dbReference type="Gene3D" id="3.10.620.30">
    <property type="match status" value="1"/>
</dbReference>
<accession>A0A502HFE5</accession>
<feature type="chain" id="PRO_5021274549" evidence="1">
    <location>
        <begin position="26"/>
        <end position="690"/>
    </location>
</feature>
<feature type="signal peptide" evidence="1">
    <location>
        <begin position="1"/>
        <end position="25"/>
    </location>
</feature>
<comment type="caution">
    <text evidence="3">The sequence shown here is derived from an EMBL/GenBank/DDBJ whole genome shotgun (WGS) entry which is preliminary data.</text>
</comment>
<dbReference type="InterPro" id="IPR024618">
    <property type="entry name" value="DUF3857"/>
</dbReference>
<dbReference type="AlphaFoldDB" id="A0A502HFE5"/>
<dbReference type="Gene3D" id="2.60.40.3140">
    <property type="match status" value="1"/>
</dbReference>
<reference evidence="3 4" key="1">
    <citation type="journal article" date="2019" name="Environ. Microbiol.">
        <title>Species interactions and distinct microbial communities in high Arctic permafrost affected cryosols are associated with the CH4 and CO2 gas fluxes.</title>
        <authorList>
            <person name="Altshuler I."/>
            <person name="Hamel J."/>
            <person name="Turney S."/>
            <person name="Magnuson E."/>
            <person name="Levesque R."/>
            <person name="Greer C."/>
            <person name="Whyte L.G."/>
        </authorList>
    </citation>
    <scope>NUCLEOTIDE SEQUENCE [LARGE SCALE GENOMIC DNA]</scope>
    <source>
        <strain evidence="3 4">S9.2P</strain>
    </source>
</reference>
<dbReference type="Proteomes" id="UP000317646">
    <property type="component" value="Unassembled WGS sequence"/>
</dbReference>
<keyword evidence="1" id="KW-0732">Signal</keyword>
<keyword evidence="4" id="KW-1185">Reference proteome</keyword>
<gene>
    <name evidence="3" type="ORF">EAH73_03485</name>
</gene>
<organism evidence="3 4">
    <name type="scientific">Hymenobacter nivis</name>
    <dbReference type="NCBI Taxonomy" id="1850093"/>
    <lineage>
        <taxon>Bacteria</taxon>
        <taxon>Pseudomonadati</taxon>
        <taxon>Bacteroidota</taxon>
        <taxon>Cytophagia</taxon>
        <taxon>Cytophagales</taxon>
        <taxon>Hymenobacteraceae</taxon>
        <taxon>Hymenobacter</taxon>
    </lineage>
</organism>
<evidence type="ECO:0000313" key="4">
    <source>
        <dbReference type="Proteomes" id="UP000317646"/>
    </source>
</evidence>
<dbReference type="RefSeq" id="WP_140465086.1">
    <property type="nucleotide sequence ID" value="NZ_RCYZ01000001.1"/>
</dbReference>
<proteinExistence type="predicted"/>
<evidence type="ECO:0000259" key="2">
    <source>
        <dbReference type="Pfam" id="PF12969"/>
    </source>
</evidence>
<dbReference type="EMBL" id="RCYZ01000001">
    <property type="protein sequence ID" value="TPG72305.1"/>
    <property type="molecule type" value="Genomic_DNA"/>
</dbReference>
<dbReference type="Gene3D" id="2.60.120.1130">
    <property type="match status" value="1"/>
</dbReference>
<dbReference type="OrthoDB" id="98874at2"/>
<sequence length="690" mass="76023">MIASLLSSRRWALLPALLATTGALAQAPVDPIKLGKPDPLDFKAESFKGDSAAAAVVLCDYGVTRFRLNGTSFQFETDRVTRVKILKKAGYDAATVLVPLYHRNNSEERLSGLRGTTYNMVAGQLQKTKLDISKTFVEDRTANLRVRKFTLPDVREGAVIEYAYTVTSDFLVNLQDWTFQGPYPVRWSEYRAAIPEYFDYKMLMQGYVPLAVSTREEGGGQYTVHTAGGFAEGGGSFRGGSGREAASNDVLTGRVTNYRWAMKDVPVMRDEPYMTTTDDYVARIDFELAGTHMPGQAYQAVLDTWEKINTDLLDDNDFGQQFGRGGFLKEQVQGLAAKYPDPTQRAAAVRQIILAAVRYNGTNRYATDGNLRKAYDAHSGSSADVNLLLIAALRQAGLTAHPVLLSTRAHGRVNQSFPLLTKFNYVVALVPLADGKDLLVDATDPDLPCGTLPERCLSQTGRLIMPQASASRWVDLSPSQRHVHFQQVQLALDAQGGLAGKVHEEYAGYAGANARGELAKLGEKKYLAEIGRQHTAWAVPQAAVAKHETTEAPFALDYSFTQPADDNATAGTLYLSPLREFGSSQNPFRHEDRQYPVDFGAPQEEMLLVALTLPDGYELAETPKNAIIDLPDGGGRYLFNVATIGSTVNFTSRLALRKPVYSAAEYTHLREFYRLMLEKQAEKLVIKKKA</sequence>
<evidence type="ECO:0000313" key="3">
    <source>
        <dbReference type="EMBL" id="TPG72305.1"/>
    </source>
</evidence>
<feature type="domain" description="DUF3857" evidence="2">
    <location>
        <begin position="81"/>
        <end position="221"/>
    </location>
</feature>
<name>A0A502HFE5_9BACT</name>
<evidence type="ECO:0000256" key="1">
    <source>
        <dbReference type="SAM" id="SignalP"/>
    </source>
</evidence>